<reference evidence="2" key="2">
    <citation type="submission" date="2016-02" db="EMBL/GenBank/DDBJ databases">
        <title>Genome sequencing of Aspergillus luchuensis NBRC 4314.</title>
        <authorList>
            <person name="Yamada O."/>
        </authorList>
    </citation>
    <scope>NUCLEOTIDE SEQUENCE [LARGE SCALE GENOMIC DNA]</scope>
    <source>
        <strain evidence="2">RIB 2604</strain>
    </source>
</reference>
<gene>
    <name evidence="1" type="ORF">RIB2604_02005810</name>
</gene>
<evidence type="ECO:0000313" key="2">
    <source>
        <dbReference type="Proteomes" id="UP000075230"/>
    </source>
</evidence>
<evidence type="ECO:0000313" key="1">
    <source>
        <dbReference type="EMBL" id="GAT26001.1"/>
    </source>
</evidence>
<comment type="caution">
    <text evidence="1">The sequence shown here is derived from an EMBL/GenBank/DDBJ whole genome shotgun (WGS) entry which is preliminary data.</text>
</comment>
<reference evidence="1 2" key="1">
    <citation type="journal article" date="2016" name="DNA Res.">
        <title>Genome sequence of Aspergillus luchuensis NBRC 4314.</title>
        <authorList>
            <person name="Yamada O."/>
            <person name="Machida M."/>
            <person name="Hosoyama A."/>
            <person name="Goto M."/>
            <person name="Takahashi T."/>
            <person name="Futagami T."/>
            <person name="Yamagata Y."/>
            <person name="Takeuchi M."/>
            <person name="Kobayashi T."/>
            <person name="Koike H."/>
            <person name="Abe K."/>
            <person name="Asai K."/>
            <person name="Arita M."/>
            <person name="Fujita N."/>
            <person name="Fukuda K."/>
            <person name="Higa K."/>
            <person name="Horikawa H."/>
            <person name="Ishikawa T."/>
            <person name="Jinno K."/>
            <person name="Kato Y."/>
            <person name="Kirimura K."/>
            <person name="Mizutani O."/>
            <person name="Nakasone K."/>
            <person name="Sano M."/>
            <person name="Shiraishi Y."/>
            <person name="Tsukahara M."/>
            <person name="Gomi K."/>
        </authorList>
    </citation>
    <scope>NUCLEOTIDE SEQUENCE [LARGE SCALE GENOMIC DNA]</scope>
    <source>
        <strain evidence="1 2">RIB 2604</strain>
    </source>
</reference>
<protein>
    <submittedName>
        <fullName evidence="1">General amidase</fullName>
    </submittedName>
</protein>
<sequence length="155" mass="17404">MDLNVETLLREAGKSHRLPGEREKWAEIKKSRAVSAMMIRGQCNWRLLGRSLPSALLSAATTKFSPSFFACWNWLTLPLVGNLDRELRIRQPQLLSAAWGRYSWAVTGYVDLPLKEYASMPATTNVPFLVQVAEVEVHFAGRSSFIHPIAATEGF</sequence>
<dbReference type="Proteomes" id="UP000075230">
    <property type="component" value="Unassembled WGS sequence"/>
</dbReference>
<proteinExistence type="predicted"/>
<dbReference type="AlphaFoldDB" id="A0A146FLI8"/>
<dbReference type="EMBL" id="BCWF01000020">
    <property type="protein sequence ID" value="GAT26001.1"/>
    <property type="molecule type" value="Genomic_DNA"/>
</dbReference>
<dbReference type="VEuPathDB" id="FungiDB:ASPFODRAFT_45286"/>
<name>A0A146FLI8_ASPKA</name>
<organism evidence="1 2">
    <name type="scientific">Aspergillus kawachii</name>
    <name type="common">White koji mold</name>
    <name type="synonym">Aspergillus awamori var. kawachi</name>
    <dbReference type="NCBI Taxonomy" id="1069201"/>
    <lineage>
        <taxon>Eukaryota</taxon>
        <taxon>Fungi</taxon>
        <taxon>Dikarya</taxon>
        <taxon>Ascomycota</taxon>
        <taxon>Pezizomycotina</taxon>
        <taxon>Eurotiomycetes</taxon>
        <taxon>Eurotiomycetidae</taxon>
        <taxon>Eurotiales</taxon>
        <taxon>Aspergillaceae</taxon>
        <taxon>Aspergillus</taxon>
        <taxon>Aspergillus subgen. Circumdati</taxon>
    </lineage>
</organism>
<accession>A0A146FLI8</accession>